<dbReference type="Proteomes" id="UP000015455">
    <property type="component" value="Unassembled WGS sequence"/>
</dbReference>
<dbReference type="GO" id="GO:0046872">
    <property type="term" value="F:metal ion binding"/>
    <property type="evidence" value="ECO:0007669"/>
    <property type="project" value="UniProtKB-KW"/>
</dbReference>
<feature type="signal peptide" evidence="7">
    <location>
        <begin position="1"/>
        <end position="27"/>
    </location>
</feature>
<sequence>MSSHSIAPALRLIAVVAASVVLVPAQAAGDKQRGEEKSQICAACHGADGNSPTPAFPRIAGQHPDYLLQALFDYKAGKRKNPIMAAQVEALSKQDMSDLAAWFGAQQGLYVKR</sequence>
<evidence type="ECO:0000313" key="9">
    <source>
        <dbReference type="EMBL" id="EPZ15649.1"/>
    </source>
</evidence>
<keyword evidence="2 6" id="KW-0349">Heme</keyword>
<keyword evidence="4" id="KW-0249">Electron transport</keyword>
<dbReference type="InterPro" id="IPR036909">
    <property type="entry name" value="Cyt_c-like_dom_sf"/>
</dbReference>
<dbReference type="GO" id="GO:0020037">
    <property type="term" value="F:heme binding"/>
    <property type="evidence" value="ECO:0007669"/>
    <property type="project" value="InterPro"/>
</dbReference>
<evidence type="ECO:0000259" key="8">
    <source>
        <dbReference type="PROSITE" id="PS51007"/>
    </source>
</evidence>
<dbReference type="GO" id="GO:0009055">
    <property type="term" value="F:electron transfer activity"/>
    <property type="evidence" value="ECO:0007669"/>
    <property type="project" value="InterPro"/>
</dbReference>
<dbReference type="InterPro" id="IPR050597">
    <property type="entry name" value="Cytochrome_c_Oxidase_Subunit"/>
</dbReference>
<dbReference type="PANTHER" id="PTHR33751:SF9">
    <property type="entry name" value="CYTOCHROME C4"/>
    <property type="match status" value="1"/>
</dbReference>
<dbReference type="RefSeq" id="WP_021249252.1">
    <property type="nucleotide sequence ID" value="NZ_ATJV01000052.1"/>
</dbReference>
<dbReference type="eggNOG" id="COG2863">
    <property type="taxonomic scope" value="Bacteria"/>
</dbReference>
<evidence type="ECO:0000256" key="2">
    <source>
        <dbReference type="ARBA" id="ARBA00022617"/>
    </source>
</evidence>
<dbReference type="PROSITE" id="PS51007">
    <property type="entry name" value="CYTC"/>
    <property type="match status" value="1"/>
</dbReference>
<dbReference type="PATRIC" id="fig|1348657.5.peg.1829"/>
<name>T0AS45_9RHOO</name>
<evidence type="ECO:0000256" key="3">
    <source>
        <dbReference type="ARBA" id="ARBA00022723"/>
    </source>
</evidence>
<dbReference type="Gene3D" id="1.10.760.10">
    <property type="entry name" value="Cytochrome c-like domain"/>
    <property type="match status" value="1"/>
</dbReference>
<evidence type="ECO:0000313" key="10">
    <source>
        <dbReference type="Proteomes" id="UP000015455"/>
    </source>
</evidence>
<feature type="chain" id="PRO_5004573800" description="Cytochrome c domain-containing protein" evidence="7">
    <location>
        <begin position="28"/>
        <end position="113"/>
    </location>
</feature>
<evidence type="ECO:0000256" key="6">
    <source>
        <dbReference type="PROSITE-ProRule" id="PRU00433"/>
    </source>
</evidence>
<dbReference type="AlphaFoldDB" id="T0AS45"/>
<dbReference type="PANTHER" id="PTHR33751">
    <property type="entry name" value="CBB3-TYPE CYTOCHROME C OXIDASE SUBUNIT FIXP"/>
    <property type="match status" value="1"/>
</dbReference>
<gene>
    <name evidence="9" type="ORF">M622_14770</name>
</gene>
<organism evidence="9 10">
    <name type="scientific">Thauera terpenica 58Eu</name>
    <dbReference type="NCBI Taxonomy" id="1348657"/>
    <lineage>
        <taxon>Bacteria</taxon>
        <taxon>Pseudomonadati</taxon>
        <taxon>Pseudomonadota</taxon>
        <taxon>Betaproteobacteria</taxon>
        <taxon>Rhodocyclales</taxon>
        <taxon>Zoogloeaceae</taxon>
        <taxon>Thauera</taxon>
    </lineage>
</organism>
<dbReference type="EMBL" id="ATJV01000052">
    <property type="protein sequence ID" value="EPZ15649.1"/>
    <property type="molecule type" value="Genomic_DNA"/>
</dbReference>
<keyword evidence="7" id="KW-0732">Signal</keyword>
<evidence type="ECO:0000256" key="4">
    <source>
        <dbReference type="ARBA" id="ARBA00022982"/>
    </source>
</evidence>
<keyword evidence="5 6" id="KW-0408">Iron</keyword>
<dbReference type="STRING" id="1348657.M622_14770"/>
<evidence type="ECO:0000256" key="5">
    <source>
        <dbReference type="ARBA" id="ARBA00023004"/>
    </source>
</evidence>
<evidence type="ECO:0000256" key="7">
    <source>
        <dbReference type="SAM" id="SignalP"/>
    </source>
</evidence>
<protein>
    <recommendedName>
        <fullName evidence="8">Cytochrome c domain-containing protein</fullName>
    </recommendedName>
</protein>
<proteinExistence type="predicted"/>
<dbReference type="SUPFAM" id="SSF46626">
    <property type="entry name" value="Cytochrome c"/>
    <property type="match status" value="1"/>
</dbReference>
<keyword evidence="1" id="KW-0813">Transport</keyword>
<feature type="domain" description="Cytochrome c" evidence="8">
    <location>
        <begin position="29"/>
        <end position="107"/>
    </location>
</feature>
<evidence type="ECO:0000256" key="1">
    <source>
        <dbReference type="ARBA" id="ARBA00022448"/>
    </source>
</evidence>
<dbReference type="Pfam" id="PF00034">
    <property type="entry name" value="Cytochrom_C"/>
    <property type="match status" value="1"/>
</dbReference>
<keyword evidence="3 6" id="KW-0479">Metal-binding</keyword>
<reference evidence="9 10" key="1">
    <citation type="submission" date="2013-06" db="EMBL/GenBank/DDBJ databases">
        <title>Draft genome sequence of Thauera terpenica.</title>
        <authorList>
            <person name="Liu B."/>
            <person name="Frostegard A.H."/>
            <person name="Shapleigh J.P."/>
        </authorList>
    </citation>
    <scope>NUCLEOTIDE SEQUENCE [LARGE SCALE GENOMIC DNA]</scope>
    <source>
        <strain evidence="9 10">58Eu</strain>
    </source>
</reference>
<dbReference type="OrthoDB" id="5295860at2"/>
<comment type="caution">
    <text evidence="9">The sequence shown here is derived from an EMBL/GenBank/DDBJ whole genome shotgun (WGS) entry which is preliminary data.</text>
</comment>
<dbReference type="InterPro" id="IPR009056">
    <property type="entry name" value="Cyt_c-like_dom"/>
</dbReference>
<keyword evidence="10" id="KW-1185">Reference proteome</keyword>
<accession>T0AS45</accession>